<gene>
    <name evidence="5" type="ORF">JMJ35_001594</name>
</gene>
<dbReference type="InterPro" id="IPR002110">
    <property type="entry name" value="Ankyrin_rpt"/>
</dbReference>
<feature type="repeat" description="ANK" evidence="3">
    <location>
        <begin position="1164"/>
        <end position="1196"/>
    </location>
</feature>
<dbReference type="PROSITE" id="PS50837">
    <property type="entry name" value="NACHT"/>
    <property type="match status" value="1"/>
</dbReference>
<accession>A0AA39R657</accession>
<dbReference type="Gene3D" id="3.40.50.300">
    <property type="entry name" value="P-loop containing nucleotide triphosphate hydrolases"/>
    <property type="match status" value="1"/>
</dbReference>
<comment type="caution">
    <text evidence="5">The sequence shown here is derived from an EMBL/GenBank/DDBJ whole genome shotgun (WGS) entry which is preliminary data.</text>
</comment>
<dbReference type="SMART" id="SM00248">
    <property type="entry name" value="ANK"/>
    <property type="match status" value="26"/>
</dbReference>
<feature type="repeat" description="ANK" evidence="3">
    <location>
        <begin position="833"/>
        <end position="865"/>
    </location>
</feature>
<feature type="domain" description="NACHT" evidence="4">
    <location>
        <begin position="220"/>
        <end position="362"/>
    </location>
</feature>
<evidence type="ECO:0000256" key="3">
    <source>
        <dbReference type="PROSITE-ProRule" id="PRU00023"/>
    </source>
</evidence>
<feature type="repeat" description="ANK" evidence="3">
    <location>
        <begin position="866"/>
        <end position="898"/>
    </location>
</feature>
<protein>
    <recommendedName>
        <fullName evidence="4">NACHT domain-containing protein</fullName>
    </recommendedName>
</protein>
<dbReference type="SUPFAM" id="SSF48403">
    <property type="entry name" value="Ankyrin repeat"/>
    <property type="match status" value="4"/>
</dbReference>
<organism evidence="5 6">
    <name type="scientific">Cladonia borealis</name>
    <dbReference type="NCBI Taxonomy" id="184061"/>
    <lineage>
        <taxon>Eukaryota</taxon>
        <taxon>Fungi</taxon>
        <taxon>Dikarya</taxon>
        <taxon>Ascomycota</taxon>
        <taxon>Pezizomycotina</taxon>
        <taxon>Lecanoromycetes</taxon>
        <taxon>OSLEUM clade</taxon>
        <taxon>Lecanoromycetidae</taxon>
        <taxon>Lecanorales</taxon>
        <taxon>Lecanorineae</taxon>
        <taxon>Cladoniaceae</taxon>
        <taxon>Cladonia</taxon>
    </lineage>
</organism>
<feature type="repeat" description="ANK" evidence="3">
    <location>
        <begin position="1062"/>
        <end position="1094"/>
    </location>
</feature>
<keyword evidence="6" id="KW-1185">Reference proteome</keyword>
<feature type="repeat" description="ANK" evidence="3">
    <location>
        <begin position="734"/>
        <end position="766"/>
    </location>
</feature>
<dbReference type="Pfam" id="PF12796">
    <property type="entry name" value="Ank_2"/>
    <property type="match status" value="6"/>
</dbReference>
<dbReference type="InterPro" id="IPR036770">
    <property type="entry name" value="Ankyrin_rpt-contain_sf"/>
</dbReference>
<dbReference type="Pfam" id="PF24883">
    <property type="entry name" value="NPHP3_N"/>
    <property type="match status" value="1"/>
</dbReference>
<dbReference type="InterPro" id="IPR027417">
    <property type="entry name" value="P-loop_NTPase"/>
</dbReference>
<reference evidence="5" key="1">
    <citation type="submission" date="2023-03" db="EMBL/GenBank/DDBJ databases">
        <title>Complete genome of Cladonia borealis.</title>
        <authorList>
            <person name="Park H."/>
        </authorList>
    </citation>
    <scope>NUCLEOTIDE SEQUENCE</scope>
    <source>
        <strain evidence="5">ANT050790</strain>
    </source>
</reference>
<evidence type="ECO:0000313" key="6">
    <source>
        <dbReference type="Proteomes" id="UP001166286"/>
    </source>
</evidence>
<dbReference type="PROSITE" id="PS50088">
    <property type="entry name" value="ANK_REPEAT"/>
    <property type="match status" value="9"/>
</dbReference>
<keyword evidence="2 3" id="KW-0040">ANK repeat</keyword>
<name>A0AA39R657_9LECA</name>
<feature type="repeat" description="ANK" evidence="3">
    <location>
        <begin position="1197"/>
        <end position="1229"/>
    </location>
</feature>
<dbReference type="EMBL" id="JAFEKC020000003">
    <property type="protein sequence ID" value="KAK0515560.1"/>
    <property type="molecule type" value="Genomic_DNA"/>
</dbReference>
<evidence type="ECO:0000259" key="4">
    <source>
        <dbReference type="PROSITE" id="PS50837"/>
    </source>
</evidence>
<keyword evidence="1" id="KW-0677">Repeat</keyword>
<proteinExistence type="predicted"/>
<dbReference type="PROSITE" id="PS50297">
    <property type="entry name" value="ANK_REP_REGION"/>
    <property type="match status" value="7"/>
</dbReference>
<feature type="repeat" description="ANK" evidence="3">
    <location>
        <begin position="1362"/>
        <end position="1394"/>
    </location>
</feature>
<feature type="repeat" description="ANK" evidence="3">
    <location>
        <begin position="1613"/>
        <end position="1645"/>
    </location>
</feature>
<dbReference type="SUPFAM" id="SSF52540">
    <property type="entry name" value="P-loop containing nucleoside triphosphate hydrolases"/>
    <property type="match status" value="1"/>
</dbReference>
<feature type="repeat" description="ANK" evidence="3">
    <location>
        <begin position="905"/>
        <end position="933"/>
    </location>
</feature>
<dbReference type="Gene3D" id="1.25.40.20">
    <property type="entry name" value="Ankyrin repeat-containing domain"/>
    <property type="match status" value="5"/>
</dbReference>
<evidence type="ECO:0000313" key="5">
    <source>
        <dbReference type="EMBL" id="KAK0515560.1"/>
    </source>
</evidence>
<dbReference type="PANTHER" id="PTHR24198:SF165">
    <property type="entry name" value="ANKYRIN REPEAT-CONTAINING PROTEIN-RELATED"/>
    <property type="match status" value="1"/>
</dbReference>
<sequence>MDPLSLTASLIAVVQVSHSVLVFCYQIRGQIKDAHDEISRIITDVEALGAILDKLEGILPFSAAPSGASASLLDEWSLDDGSSATGVSVSLACISAMKSCETVLTELREKLKPLARPGLKSKLIWPFESSNIQRKLDILVKQKGTLQLILSACNTRMLNEQSHKFDEQQRNSKRTDILTWYKTSDPEQNHRVSRSKHEPNTAKWIFDVEDFRNWKDKPGESLWIQGIPGAGKTILCSTIIDYMSQNYGGDPSNRIVYFYFDFVDSGKQTVVSLLKSIIYQLISAGTVMPDSAANLYTKRNALEQPSVDELVEVIIIEISRTSRTFLMIDALDECPTEERQLFFETFVQGSLPSNLNLLITSRKEPDIDAVLSPSFPRTICIGNAVIDADVKVYVGKAIVRDAKLSRWKPAIREEILNAVVEGSHGMFRWAVCQLDIVKACLSPAMLRIELKRMPETIEQTYDRILQNVTSRHKPFVLSALHWLAFAKRPLLLQEIAEAAVLQPRSGNFDLDLFRLLDESLILELCGTLVTASTVEFRVHSSDDWLSEKLSIHGGFYSSYMNNNKFKIVSLSHYSVKEYIASQRLEKGALSNFYASEKFANTYLAECCLFYLLQFNRGEIALELDFMESPLLEYAACNWISHWNQASTSGQSELRHLAESFFDSKSSKAYVNWLNIWNPDTKFESTSRDFIYRRDIKTSAESLPPMLYWVASLGDLALLQSLVENGAEISKRGGKFEYPLGAAVYHGHSDVVRYLLQQGADPNFLSRDFGNVLQISALGGSVDVMKQLIDAGAAVNAQGGSYNTAVIAAASRDNFEAVALLLNSGADLKVGSPSHGSSLYQAAAAGNTTMVTALLGAGADLNGIGDSEGTPLYAAAESGSLSLVQLLLRRGADVNKGSSSVLYGFPVTIAAKKGHSQVVRALIRGGADVSLSTGRRRVSTLEASVEGRDMSTFLAILDAGADPNVSGNLYVNCFHAAISTGEREMAKILLERGAETEEEGFSEAVRIHEGNPWFLEKLLQMNPNCNVWTDNDGSALHVAIKQDDEEAAWTILNQDPFLDTVSEDGTPLGVAIKMGMIDLAKELIHRGADANRRGKGDSPFNLAINHACNEGKGDLRLADMLLEHGADCNLGIREWVVGICKENQEGVLRYLVGKGVDLDLVAPRVNCTPLQYAAKEGNRRTIDLLLELGADINGPKGEDGSTIHYALMSGNESIVKYFLDKGAAIHDSEIDCGSIRRAIKHELIDLIPLLLEKGADLNSPSQRCSTAAEAFEHAPKEIFKMLMDQGAVFSDDFSTLERTIKERQLNELKELLEYGLDPNVPGDWKQAVTVAADIGAKDAVDLLIEYGAELNKIPQDTNFLGTGRQGPLVVACGNGDLNMTHFLLERGADPNIDNKDYGCPLACAVDDVGNLQLVELLLHYGANIEVKLGIFDRAVFGGERVISRLLEEPMTTEDRERYLDQALQSAAYFAILEMCSWLLDEGANPNYHGGRWGSPLAAATTTNHNIYQSADLNNRRLIIDLLLRHGADVNQSTVYTSPERDPNVNGDTITTPLLLALENGPTSTAQKILEAGADPNMPGGEMHLPLQTAARYRWAMVEPLLAAGAEVNAVGGAEYGSALHAAAYTQNPNTIKLLLAHGADATITAGKYGSVLQAAAKSEPISSNGLPGRDSVPAMKLLVAAGADVHARCGKYGSALQMAAKSGNLRAMRWLVEEMRVDVNVKGGRFGSVRAAAVMKGRWVVLSYLESKYGKFKWGGETNEDDKWIGWVTE</sequence>
<evidence type="ECO:0000256" key="2">
    <source>
        <dbReference type="ARBA" id="ARBA00023043"/>
    </source>
</evidence>
<dbReference type="InterPro" id="IPR056884">
    <property type="entry name" value="NPHP3-like_N"/>
</dbReference>
<dbReference type="PANTHER" id="PTHR24198">
    <property type="entry name" value="ANKYRIN REPEAT AND PROTEIN KINASE DOMAIN-CONTAINING PROTEIN"/>
    <property type="match status" value="1"/>
</dbReference>
<evidence type="ECO:0000256" key="1">
    <source>
        <dbReference type="ARBA" id="ARBA00022737"/>
    </source>
</evidence>
<dbReference type="InterPro" id="IPR007111">
    <property type="entry name" value="NACHT_NTPase"/>
</dbReference>
<dbReference type="Proteomes" id="UP001166286">
    <property type="component" value="Unassembled WGS sequence"/>
</dbReference>